<keyword evidence="6" id="KW-0966">Cell projection</keyword>
<feature type="coiled-coil region" evidence="8">
    <location>
        <begin position="261"/>
        <end position="316"/>
    </location>
</feature>
<organism evidence="11 12">
    <name type="scientific">Salmo salar</name>
    <name type="common">Atlantic salmon</name>
    <dbReference type="NCBI Taxonomy" id="8030"/>
    <lineage>
        <taxon>Eukaryota</taxon>
        <taxon>Metazoa</taxon>
        <taxon>Chordata</taxon>
        <taxon>Craniata</taxon>
        <taxon>Vertebrata</taxon>
        <taxon>Euteleostomi</taxon>
        <taxon>Actinopterygii</taxon>
        <taxon>Neopterygii</taxon>
        <taxon>Teleostei</taxon>
        <taxon>Protacanthopterygii</taxon>
        <taxon>Salmoniformes</taxon>
        <taxon>Salmonidae</taxon>
        <taxon>Salmoninae</taxon>
        <taxon>Salmo</taxon>
    </lineage>
</organism>
<name>A0A1S3P8U5_SALSA</name>
<dbReference type="Gene3D" id="1.20.5.730">
    <property type="entry name" value="Single helix bin"/>
    <property type="match status" value="1"/>
</dbReference>
<comment type="function">
    <text evidence="7">Plays a role in membrane trafficking and in homotypic early endosome fusion. Participates in arteriogenesis by regulating vascular endothelial growth factor receptor 2/VEGFR2 cell surface expression and endosomal trafficking. By interacting with SDCCAG8, localizes to centrosomes and plays a critical role in ciliogenesis.</text>
</comment>
<keyword evidence="5" id="KW-0206">Cytoskeleton</keyword>
<dbReference type="PRINTS" id="PR01432">
    <property type="entry name" value="RABAPTIN"/>
</dbReference>
<proteinExistence type="predicted"/>
<dbReference type="PANTHER" id="PTHR31179:SF6">
    <property type="entry name" value="RAB GTPASE-BINDING EFFECTOR PROTEIN 2"/>
    <property type="match status" value="1"/>
</dbReference>
<feature type="domain" description="Rabaptin GTPase-Rab5 binding" evidence="10">
    <location>
        <begin position="260"/>
        <end position="387"/>
    </location>
</feature>
<evidence type="ECO:0000313" key="12">
    <source>
        <dbReference type="RefSeq" id="XP_014024016.2"/>
    </source>
</evidence>
<keyword evidence="11" id="KW-1185">Reference proteome</keyword>
<evidence type="ECO:0000256" key="4">
    <source>
        <dbReference type="ARBA" id="ARBA00022794"/>
    </source>
</evidence>
<dbReference type="GO" id="GO:0006897">
    <property type="term" value="P:endocytosis"/>
    <property type="evidence" value="ECO:0007669"/>
    <property type="project" value="InterPro"/>
</dbReference>
<evidence type="ECO:0000313" key="11">
    <source>
        <dbReference type="Proteomes" id="UP001652741"/>
    </source>
</evidence>
<dbReference type="Gene3D" id="1.20.5.340">
    <property type="match status" value="1"/>
</dbReference>
<gene>
    <name evidence="12" type="primary">LOC106583901</name>
</gene>
<dbReference type="GO" id="GO:0005096">
    <property type="term" value="F:GTPase activator activity"/>
    <property type="evidence" value="ECO:0007669"/>
    <property type="project" value="InterPro"/>
</dbReference>
<protein>
    <recommendedName>
        <fullName evidence="3">Rab GTPase-binding effector protein 2</fullName>
    </recommendedName>
</protein>
<dbReference type="GO" id="GO:0005813">
    <property type="term" value="C:centrosome"/>
    <property type="evidence" value="ECO:0007669"/>
    <property type="project" value="UniProtKB-SubCell"/>
</dbReference>
<dbReference type="GO" id="GO:0030030">
    <property type="term" value="P:cell projection organization"/>
    <property type="evidence" value="ECO:0007669"/>
    <property type="project" value="UniProtKB-KW"/>
</dbReference>
<feature type="region of interest" description="Disordered" evidence="9">
    <location>
        <begin position="42"/>
        <end position="84"/>
    </location>
</feature>
<feature type="domain" description="Rabaptin GTPase-Rab5 binding" evidence="10">
    <location>
        <begin position="156"/>
        <end position="235"/>
    </location>
</feature>
<dbReference type="Proteomes" id="UP001652741">
    <property type="component" value="Chromosome ssa23"/>
</dbReference>
<evidence type="ECO:0000256" key="3">
    <source>
        <dbReference type="ARBA" id="ARBA00019765"/>
    </source>
</evidence>
<keyword evidence="8" id="KW-0175">Coiled coil</keyword>
<comment type="subcellular location">
    <subcellularLocation>
        <location evidence="1">Cytoplasm</location>
        <location evidence="1">Cytoskeleton</location>
        <location evidence="1">Cilium basal body</location>
    </subcellularLocation>
    <subcellularLocation>
        <location evidence="2">Cytoplasm</location>
        <location evidence="2">Cytoskeleton</location>
        <location evidence="2">Microtubule organizing center</location>
        <location evidence="2">Centrosome</location>
    </subcellularLocation>
</comment>
<evidence type="ECO:0000256" key="1">
    <source>
        <dbReference type="ARBA" id="ARBA00004120"/>
    </source>
</evidence>
<evidence type="ECO:0000259" key="10">
    <source>
        <dbReference type="Pfam" id="PF09311"/>
    </source>
</evidence>
<accession>A0A1S3P8U5</accession>
<evidence type="ECO:0000256" key="8">
    <source>
        <dbReference type="SAM" id="Coils"/>
    </source>
</evidence>
<evidence type="ECO:0000256" key="7">
    <source>
        <dbReference type="ARBA" id="ARBA00045310"/>
    </source>
</evidence>
<keyword evidence="4" id="KW-0970">Cilium biogenesis/degradation</keyword>
<dbReference type="Pfam" id="PF09311">
    <property type="entry name" value="Rab5-bind"/>
    <property type="match status" value="2"/>
</dbReference>
<dbReference type="RefSeq" id="XP_014024016.2">
    <property type="nucleotide sequence ID" value="XM_014168541.2"/>
</dbReference>
<sequence length="410" mass="45570">MQSERRLLSMRLEYLLCSLSVPSGGEPVCSLSVKKDWVEAGAMQSEGQSTDSPTNGLREPRTDGWDSQPAEAEGPGEGEGAGLEGYFSQNCDFASFSSFSLDTPSLPRRQPPQEDTASLVSTGTLVPEAIYLPPPGHRLVTHTEWDSLNTQVVELEGELRRLREERTELESELETQTTETHKHVSVLQSQVQTSEALLQELQKSFNQSQNAVHSRLAELSLSQRRVCNELSRLKGEEIEETVGAGDANTRLGPTLQGAHSEERLRIEIVNLKEQLETRVEESEVLQVQLSSLKTEMERVQCQKETLQLELQNGRTELQGLSMALSHLQGDSKTLSHDKASLQQQCLELRSQIISMRSQVDTSQTVQRDFVQLSQSLQVKLELIRQAETLDQVRDILEGLPGEGSPPTDAT</sequence>
<keyword evidence="5" id="KW-0963">Cytoplasm</keyword>
<evidence type="ECO:0000256" key="5">
    <source>
        <dbReference type="ARBA" id="ARBA00023212"/>
    </source>
</evidence>
<dbReference type="GeneID" id="106583901"/>
<reference evidence="12" key="1">
    <citation type="submission" date="2025-08" db="UniProtKB">
        <authorList>
            <consortium name="RefSeq"/>
        </authorList>
    </citation>
    <scope>IDENTIFICATION</scope>
</reference>
<dbReference type="SUPFAM" id="SSF103652">
    <property type="entry name" value="G protein-binding domain"/>
    <property type="match status" value="2"/>
</dbReference>
<dbReference type="InterPro" id="IPR015390">
    <property type="entry name" value="Rabaptin_Rab5-bd_dom"/>
</dbReference>
<dbReference type="PANTHER" id="PTHR31179">
    <property type="entry name" value="RAB GTPASE-BINDING EFFECTOR PROTEIN"/>
    <property type="match status" value="1"/>
</dbReference>
<feature type="coiled-coil region" evidence="8">
    <location>
        <begin position="145"/>
        <end position="211"/>
    </location>
</feature>
<evidence type="ECO:0000256" key="6">
    <source>
        <dbReference type="ARBA" id="ARBA00023273"/>
    </source>
</evidence>
<dbReference type="InterPro" id="IPR003914">
    <property type="entry name" value="Rabaptin"/>
</dbReference>
<feature type="compositionally biased region" description="Polar residues" evidence="9">
    <location>
        <begin position="45"/>
        <end position="55"/>
    </location>
</feature>
<evidence type="ECO:0000256" key="9">
    <source>
        <dbReference type="SAM" id="MobiDB-lite"/>
    </source>
</evidence>
<dbReference type="AlphaFoldDB" id="A0A1S3P8U5"/>
<evidence type="ECO:0000256" key="2">
    <source>
        <dbReference type="ARBA" id="ARBA00004300"/>
    </source>
</evidence>